<keyword evidence="2 5" id="KW-0689">Ribosomal protein</keyword>
<gene>
    <name evidence="5" type="primary">rpsR</name>
    <name evidence="7" type="ORF">SAMN05216234_10644</name>
</gene>
<dbReference type="STRING" id="223786.SAMN05216234_10644"/>
<evidence type="ECO:0000256" key="6">
    <source>
        <dbReference type="RuleBase" id="RU003910"/>
    </source>
</evidence>
<dbReference type="Proteomes" id="UP000199227">
    <property type="component" value="Unassembled WGS sequence"/>
</dbReference>
<dbReference type="NCBIfam" id="TIGR00165">
    <property type="entry name" value="S18"/>
    <property type="match status" value="1"/>
</dbReference>
<dbReference type="PRINTS" id="PR00974">
    <property type="entry name" value="RIBOSOMALS18"/>
</dbReference>
<dbReference type="OrthoDB" id="9812008at2"/>
<sequence>MAERRKYSKRYCKYCEAKVEFIDYKDLNSIKASLSERYKIMPRRLTGNCKKHQEMVEKAIKRARAAALVPYVVDHKRVIPNPFEEIK</sequence>
<dbReference type="GO" id="GO:0003735">
    <property type="term" value="F:structural constituent of ribosome"/>
    <property type="evidence" value="ECO:0007669"/>
    <property type="project" value="InterPro"/>
</dbReference>
<keyword evidence="5" id="KW-0699">rRNA-binding</keyword>
<dbReference type="PROSITE" id="PS00057">
    <property type="entry name" value="RIBOSOMAL_S18"/>
    <property type="match status" value="1"/>
</dbReference>
<dbReference type="Pfam" id="PF01084">
    <property type="entry name" value="Ribosomal_S18"/>
    <property type="match status" value="1"/>
</dbReference>
<dbReference type="GO" id="GO:0070181">
    <property type="term" value="F:small ribosomal subunit rRNA binding"/>
    <property type="evidence" value="ECO:0007669"/>
    <property type="project" value="TreeGrafter"/>
</dbReference>
<dbReference type="Gene3D" id="4.10.640.10">
    <property type="entry name" value="Ribosomal protein S18"/>
    <property type="match status" value="1"/>
</dbReference>
<keyword evidence="8" id="KW-1185">Reference proteome</keyword>
<evidence type="ECO:0000256" key="1">
    <source>
        <dbReference type="ARBA" id="ARBA00005589"/>
    </source>
</evidence>
<dbReference type="RefSeq" id="WP_092911245.1">
    <property type="nucleotide sequence ID" value="NZ_CP136592.1"/>
</dbReference>
<dbReference type="HAMAP" id="MF_00270">
    <property type="entry name" value="Ribosomal_bS18"/>
    <property type="match status" value="1"/>
</dbReference>
<evidence type="ECO:0000313" key="7">
    <source>
        <dbReference type="EMBL" id="SFP10011.1"/>
    </source>
</evidence>
<organism evidence="7 8">
    <name type="scientific">Hydrogenimonas thermophila</name>
    <dbReference type="NCBI Taxonomy" id="223786"/>
    <lineage>
        <taxon>Bacteria</taxon>
        <taxon>Pseudomonadati</taxon>
        <taxon>Campylobacterota</taxon>
        <taxon>Epsilonproteobacteria</taxon>
        <taxon>Campylobacterales</taxon>
        <taxon>Hydrogenimonadaceae</taxon>
        <taxon>Hydrogenimonas</taxon>
    </lineage>
</organism>
<dbReference type="InterPro" id="IPR018275">
    <property type="entry name" value="Ribosomal_bS18_CS"/>
</dbReference>
<evidence type="ECO:0000256" key="4">
    <source>
        <dbReference type="ARBA" id="ARBA00035141"/>
    </source>
</evidence>
<accession>A0A1I5MM66</accession>
<dbReference type="PANTHER" id="PTHR13479:SF40">
    <property type="entry name" value="SMALL RIBOSOMAL SUBUNIT PROTEIN BS18M"/>
    <property type="match status" value="1"/>
</dbReference>
<proteinExistence type="inferred from homology"/>
<evidence type="ECO:0000313" key="8">
    <source>
        <dbReference type="Proteomes" id="UP000199227"/>
    </source>
</evidence>
<protein>
    <recommendedName>
        <fullName evidence="4 5">Small ribosomal subunit protein bS18</fullName>
    </recommendedName>
</protein>
<comment type="function">
    <text evidence="5">Binds as a heterodimer with protein bS6 to the central domain of the 16S rRNA, where it helps stabilize the platform of the 30S subunit.</text>
</comment>
<evidence type="ECO:0000256" key="5">
    <source>
        <dbReference type="HAMAP-Rule" id="MF_00270"/>
    </source>
</evidence>
<dbReference type="PANTHER" id="PTHR13479">
    <property type="entry name" value="30S RIBOSOMAL PROTEIN S18"/>
    <property type="match status" value="1"/>
</dbReference>
<comment type="similarity">
    <text evidence="1 5 6">Belongs to the bacterial ribosomal protein bS18 family.</text>
</comment>
<dbReference type="AlphaFoldDB" id="A0A1I5MM66"/>
<keyword evidence="5" id="KW-0694">RNA-binding</keyword>
<dbReference type="EMBL" id="FOXB01000006">
    <property type="protein sequence ID" value="SFP10011.1"/>
    <property type="molecule type" value="Genomic_DNA"/>
</dbReference>
<evidence type="ECO:0000256" key="3">
    <source>
        <dbReference type="ARBA" id="ARBA00023274"/>
    </source>
</evidence>
<dbReference type="InterPro" id="IPR001648">
    <property type="entry name" value="Ribosomal_bS18"/>
</dbReference>
<evidence type="ECO:0000256" key="2">
    <source>
        <dbReference type="ARBA" id="ARBA00022980"/>
    </source>
</evidence>
<dbReference type="GO" id="GO:0022627">
    <property type="term" value="C:cytosolic small ribosomal subunit"/>
    <property type="evidence" value="ECO:0007669"/>
    <property type="project" value="TreeGrafter"/>
</dbReference>
<name>A0A1I5MM66_9BACT</name>
<keyword evidence="3 5" id="KW-0687">Ribonucleoprotein</keyword>
<comment type="subunit">
    <text evidence="5">Part of the 30S ribosomal subunit. Forms a tight heterodimer with protein bS6.</text>
</comment>
<reference evidence="7 8" key="1">
    <citation type="submission" date="2016-10" db="EMBL/GenBank/DDBJ databases">
        <authorList>
            <person name="de Groot N.N."/>
        </authorList>
    </citation>
    <scope>NUCLEOTIDE SEQUENCE [LARGE SCALE GENOMIC DNA]</scope>
    <source>
        <strain evidence="7 8">EP1-55-1</strain>
    </source>
</reference>
<dbReference type="SUPFAM" id="SSF46911">
    <property type="entry name" value="Ribosomal protein S18"/>
    <property type="match status" value="1"/>
</dbReference>
<dbReference type="InterPro" id="IPR036870">
    <property type="entry name" value="Ribosomal_bS18_sf"/>
</dbReference>
<dbReference type="GO" id="GO:0006412">
    <property type="term" value="P:translation"/>
    <property type="evidence" value="ECO:0007669"/>
    <property type="project" value="UniProtKB-UniRule"/>
</dbReference>